<dbReference type="EMBL" id="JAUSTZ010000028">
    <property type="protein sequence ID" value="MDQ0228640.1"/>
    <property type="molecule type" value="Genomic_DNA"/>
</dbReference>
<evidence type="ECO:0000313" key="4">
    <source>
        <dbReference type="Proteomes" id="UP001232245"/>
    </source>
</evidence>
<gene>
    <name evidence="3" type="ORF">J2S02_005027</name>
</gene>
<evidence type="ECO:0000259" key="2">
    <source>
        <dbReference type="PROSITE" id="PS50994"/>
    </source>
</evidence>
<organism evidence="3 4">
    <name type="scientific">Metabacillus niabensis</name>
    <dbReference type="NCBI Taxonomy" id="324854"/>
    <lineage>
        <taxon>Bacteria</taxon>
        <taxon>Bacillati</taxon>
        <taxon>Bacillota</taxon>
        <taxon>Bacilli</taxon>
        <taxon>Bacillales</taxon>
        <taxon>Bacillaceae</taxon>
        <taxon>Metabacillus</taxon>
    </lineage>
</organism>
<dbReference type="Gene3D" id="3.30.420.10">
    <property type="entry name" value="Ribonuclease H-like superfamily/Ribonuclease H"/>
    <property type="match status" value="1"/>
</dbReference>
<dbReference type="Proteomes" id="UP001232245">
    <property type="component" value="Unassembled WGS sequence"/>
</dbReference>
<dbReference type="InterPro" id="IPR025948">
    <property type="entry name" value="HTH-like_dom"/>
</dbReference>
<dbReference type="InterPro" id="IPR050900">
    <property type="entry name" value="Transposase_IS3/IS150/IS904"/>
</dbReference>
<dbReference type="Pfam" id="PF00665">
    <property type="entry name" value="rve"/>
    <property type="match status" value="1"/>
</dbReference>
<comment type="function">
    <text evidence="1">Involved in the transposition of the insertion sequence.</text>
</comment>
<dbReference type="InterPro" id="IPR036397">
    <property type="entry name" value="RNaseH_sf"/>
</dbReference>
<dbReference type="PROSITE" id="PS50994">
    <property type="entry name" value="INTEGRASE"/>
    <property type="match status" value="1"/>
</dbReference>
<evidence type="ECO:0000313" key="3">
    <source>
        <dbReference type="EMBL" id="MDQ0228640.1"/>
    </source>
</evidence>
<dbReference type="InterPro" id="IPR001584">
    <property type="entry name" value="Integrase_cat-core"/>
</dbReference>
<comment type="caution">
    <text evidence="3">The sequence shown here is derived from an EMBL/GenBank/DDBJ whole genome shotgun (WGS) entry which is preliminary data.</text>
</comment>
<feature type="domain" description="Integrase catalytic" evidence="2">
    <location>
        <begin position="99"/>
        <end position="263"/>
    </location>
</feature>
<dbReference type="PANTHER" id="PTHR46889">
    <property type="entry name" value="TRANSPOSASE INSF FOR INSERTION SEQUENCE IS3B-RELATED"/>
    <property type="match status" value="1"/>
</dbReference>
<dbReference type="SUPFAM" id="SSF53098">
    <property type="entry name" value="Ribonuclease H-like"/>
    <property type="match status" value="1"/>
</dbReference>
<dbReference type="PANTHER" id="PTHR46889:SF5">
    <property type="entry name" value="INTEGRASE PROTEIN"/>
    <property type="match status" value="1"/>
</dbReference>
<dbReference type="InterPro" id="IPR012337">
    <property type="entry name" value="RNaseH-like_sf"/>
</dbReference>
<proteinExistence type="predicted"/>
<dbReference type="RefSeq" id="WP_307190896.1">
    <property type="nucleotide sequence ID" value="NZ_JAUSTZ010000028.1"/>
</dbReference>
<dbReference type="Pfam" id="PF13276">
    <property type="entry name" value="HTH_21"/>
    <property type="match status" value="1"/>
</dbReference>
<dbReference type="InterPro" id="IPR048020">
    <property type="entry name" value="Transpos_IS3"/>
</dbReference>
<protein>
    <submittedName>
        <fullName evidence="3">Transposase InsO family protein</fullName>
    </submittedName>
</protein>
<keyword evidence="4" id="KW-1185">Reference proteome</keyword>
<evidence type="ECO:0000256" key="1">
    <source>
        <dbReference type="ARBA" id="ARBA00002286"/>
    </source>
</evidence>
<name>A0ABT9Z8P3_9BACI</name>
<dbReference type="Pfam" id="PF13333">
    <property type="entry name" value="rve_2"/>
    <property type="match status" value="1"/>
</dbReference>
<feature type="non-terminal residue" evidence="3">
    <location>
        <position position="1"/>
    </location>
</feature>
<dbReference type="NCBIfam" id="NF033516">
    <property type="entry name" value="transpos_IS3"/>
    <property type="match status" value="1"/>
</dbReference>
<accession>A0ABT9Z8P3</accession>
<reference evidence="3 4" key="1">
    <citation type="submission" date="2023-07" db="EMBL/GenBank/DDBJ databases">
        <title>Genomic Encyclopedia of Type Strains, Phase IV (KMG-IV): sequencing the most valuable type-strain genomes for metagenomic binning, comparative biology and taxonomic classification.</title>
        <authorList>
            <person name="Goeker M."/>
        </authorList>
    </citation>
    <scope>NUCLEOTIDE SEQUENCE [LARGE SCALE GENOMIC DNA]</scope>
    <source>
        <strain evidence="3 4">DSM 17723</strain>
    </source>
</reference>
<sequence length="265" mass="31327">YYAWLKAEPKRINRECKDEQDFILIKQVYDEKNGKSGGRAIRMVLENDYFTVMNLKKIYRIMKKFNLKSKIRRSNPYKRMAQATQEHRTCSNILNRNFAQNEPGKVLLTDITYLYLENGTPVYLSCVKDGSTREILAYYLSTTLEMRLVYRTLDNLIDALDGNIHPEAILHSDQGFHYTNPEYRRRIKKLGFIQSMSRKGNCWDNAPMESFFGHLKDEIDTSSCQSLTQLREVIEDYIVYYNSYRYQWGLKKMAPEQYRGHLLSA</sequence>